<dbReference type="Pfam" id="PF04932">
    <property type="entry name" value="Wzy_C"/>
    <property type="match status" value="1"/>
</dbReference>
<feature type="transmembrane region" description="Helical" evidence="5">
    <location>
        <begin position="364"/>
        <end position="382"/>
    </location>
</feature>
<organism evidence="7 8">
    <name type="scientific">Proteiniphilum acetatigenes</name>
    <dbReference type="NCBI Taxonomy" id="294710"/>
    <lineage>
        <taxon>Bacteria</taxon>
        <taxon>Pseudomonadati</taxon>
        <taxon>Bacteroidota</taxon>
        <taxon>Bacteroidia</taxon>
        <taxon>Bacteroidales</taxon>
        <taxon>Dysgonomonadaceae</taxon>
        <taxon>Proteiniphilum</taxon>
    </lineage>
</organism>
<evidence type="ECO:0000256" key="5">
    <source>
        <dbReference type="SAM" id="Phobius"/>
    </source>
</evidence>
<accession>A0A101HL55</accession>
<dbReference type="PATRIC" id="fig|294710.3.peg.1316"/>
<feature type="transmembrane region" description="Helical" evidence="5">
    <location>
        <begin position="106"/>
        <end position="125"/>
    </location>
</feature>
<sequence>MHPKENINRSIVSDITILLFAGIVFATYQYGKNLSPESFLFFIQTVLLWFILKITYRFFPKSKSFVLIGLMVWGLVEALWGLGQLYDYLPAKHVLFKTTGSFLNPGPYGGFIALMFPLTLYYWLVYRYKNKWVAYLFLFAGAVSLMVFPATLSRTAWIAAIAGCAVVLLLDKRITVKLRQFWKRHQKQRVFYSLLLCALLIISGYGIYHLKKDSADGRLFMWKITSLAIQDSPMKGTGLGGFPAAYAKAQIEYFKKDNGSETEKLVAGSPEYAFNEYLQIFLEEGLFGIILFLLLSFLIIKAGIQGKQIGAAGSFVGLSVFAFASYPYQLWQFPVVWVLLGTVCTTGSGNKTARTYRYDLQKTVLSILLLGILCFVSILFASRQKTFFQAKKEWKKLQPLYTMKAYESVTDDYTKLYPRLNHEPKFLFEYGMILNASGQREKADSIFARGLEKSCDPMFYNVKGRNYHEMGEYRKAEYCYLNSIWLLPERIYPYYLLTKLYADSANYQPEKMFHAAKAVLEKEPKVHSMAINEMRNEVRKILKEKGVTYE</sequence>
<feature type="transmembrane region" description="Helical" evidence="5">
    <location>
        <begin position="154"/>
        <end position="170"/>
    </location>
</feature>
<evidence type="ECO:0000313" key="8">
    <source>
        <dbReference type="Proteomes" id="UP000053860"/>
    </source>
</evidence>
<dbReference type="AlphaFoldDB" id="A0A101HL55"/>
<keyword evidence="3 5" id="KW-1133">Transmembrane helix</keyword>
<dbReference type="PANTHER" id="PTHR37422:SF13">
    <property type="entry name" value="LIPOPOLYSACCHARIDE BIOSYNTHESIS PROTEIN PA4999-RELATED"/>
    <property type="match status" value="1"/>
</dbReference>
<feature type="domain" description="O-antigen ligase-related" evidence="6">
    <location>
        <begin position="142"/>
        <end position="293"/>
    </location>
</feature>
<comment type="caution">
    <text evidence="7">The sequence shown here is derived from an EMBL/GenBank/DDBJ whole genome shotgun (WGS) entry which is preliminary data.</text>
</comment>
<name>A0A101HL55_9BACT</name>
<feature type="transmembrane region" description="Helical" evidence="5">
    <location>
        <begin position="132"/>
        <end position="148"/>
    </location>
</feature>
<keyword evidence="2 5" id="KW-0812">Transmembrane</keyword>
<proteinExistence type="predicted"/>
<evidence type="ECO:0000256" key="1">
    <source>
        <dbReference type="ARBA" id="ARBA00004141"/>
    </source>
</evidence>
<dbReference type="GO" id="GO:0016020">
    <property type="term" value="C:membrane"/>
    <property type="evidence" value="ECO:0007669"/>
    <property type="project" value="UniProtKB-SubCell"/>
</dbReference>
<evidence type="ECO:0000256" key="4">
    <source>
        <dbReference type="ARBA" id="ARBA00023136"/>
    </source>
</evidence>
<dbReference type="SUPFAM" id="SSF48452">
    <property type="entry name" value="TPR-like"/>
    <property type="match status" value="1"/>
</dbReference>
<dbReference type="STRING" id="1123008.GCA_000380985_02343"/>
<feature type="transmembrane region" description="Helical" evidence="5">
    <location>
        <begin position="12"/>
        <end position="28"/>
    </location>
</feature>
<dbReference type="InterPro" id="IPR007016">
    <property type="entry name" value="O-antigen_ligase-rel_domated"/>
</dbReference>
<keyword evidence="4 5" id="KW-0472">Membrane</keyword>
<dbReference type="Proteomes" id="UP000053860">
    <property type="component" value="Unassembled WGS sequence"/>
</dbReference>
<feature type="transmembrane region" description="Helical" evidence="5">
    <location>
        <begin position="285"/>
        <end position="304"/>
    </location>
</feature>
<feature type="transmembrane region" description="Helical" evidence="5">
    <location>
        <begin position="311"/>
        <end position="331"/>
    </location>
</feature>
<feature type="transmembrane region" description="Helical" evidence="5">
    <location>
        <begin position="64"/>
        <end position="86"/>
    </location>
</feature>
<protein>
    <submittedName>
        <fullName evidence="7">O-antigen polymerase</fullName>
    </submittedName>
</protein>
<evidence type="ECO:0000256" key="3">
    <source>
        <dbReference type="ARBA" id="ARBA00022989"/>
    </source>
</evidence>
<dbReference type="PANTHER" id="PTHR37422">
    <property type="entry name" value="TEICHURONIC ACID BIOSYNTHESIS PROTEIN TUAE"/>
    <property type="match status" value="1"/>
</dbReference>
<evidence type="ECO:0000259" key="6">
    <source>
        <dbReference type="Pfam" id="PF04932"/>
    </source>
</evidence>
<dbReference type="EMBL" id="LGGN01000004">
    <property type="protein sequence ID" value="KUK78764.1"/>
    <property type="molecule type" value="Genomic_DNA"/>
</dbReference>
<dbReference type="InterPro" id="IPR011990">
    <property type="entry name" value="TPR-like_helical_dom_sf"/>
</dbReference>
<dbReference type="Gene3D" id="1.25.40.10">
    <property type="entry name" value="Tetratricopeptide repeat domain"/>
    <property type="match status" value="1"/>
</dbReference>
<feature type="transmembrane region" description="Helical" evidence="5">
    <location>
        <begin position="190"/>
        <end position="208"/>
    </location>
</feature>
<evidence type="ECO:0000313" key="7">
    <source>
        <dbReference type="EMBL" id="KUK78764.1"/>
    </source>
</evidence>
<reference evidence="8" key="1">
    <citation type="journal article" date="2015" name="MBio">
        <title>Genome-Resolved Metagenomic Analysis Reveals Roles for Candidate Phyla and Other Microbial Community Members in Biogeochemical Transformations in Oil Reservoirs.</title>
        <authorList>
            <person name="Hu P."/>
            <person name="Tom L."/>
            <person name="Singh A."/>
            <person name="Thomas B.C."/>
            <person name="Baker B.J."/>
            <person name="Piceno Y.M."/>
            <person name="Andersen G.L."/>
            <person name="Banfield J.F."/>
        </authorList>
    </citation>
    <scope>NUCLEOTIDE SEQUENCE [LARGE SCALE GENOMIC DNA]</scope>
</reference>
<evidence type="ECO:0000256" key="2">
    <source>
        <dbReference type="ARBA" id="ARBA00022692"/>
    </source>
</evidence>
<gene>
    <name evidence="7" type="ORF">XD92_0050</name>
</gene>
<dbReference type="InterPro" id="IPR051533">
    <property type="entry name" value="WaaL-like"/>
</dbReference>
<comment type="subcellular location">
    <subcellularLocation>
        <location evidence="1">Membrane</location>
        <topology evidence="1">Multi-pass membrane protein</topology>
    </subcellularLocation>
</comment>
<feature type="transmembrane region" description="Helical" evidence="5">
    <location>
        <begin position="34"/>
        <end position="52"/>
    </location>
</feature>